<dbReference type="InterPro" id="IPR036291">
    <property type="entry name" value="NAD(P)-bd_dom_sf"/>
</dbReference>
<dbReference type="EMBL" id="RFLX01000003">
    <property type="protein sequence ID" value="RMI25976.1"/>
    <property type="molecule type" value="Genomic_DNA"/>
</dbReference>
<keyword evidence="1" id="KW-0560">Oxidoreductase</keyword>
<dbReference type="Gene3D" id="3.40.50.720">
    <property type="entry name" value="NAD(P)-binding Rossmann-like Domain"/>
    <property type="match status" value="1"/>
</dbReference>
<gene>
    <name evidence="3" type="ORF">D6Z83_03040</name>
    <name evidence="4" type="ORF">EBE87_06180</name>
</gene>
<name>A0A3A9JLR5_9PROT</name>
<dbReference type="InterPro" id="IPR028939">
    <property type="entry name" value="P5C_Rdtase_cat_N"/>
</dbReference>
<dbReference type="SUPFAM" id="SSF51735">
    <property type="entry name" value="NAD(P)-binding Rossmann-fold domains"/>
    <property type="match status" value="1"/>
</dbReference>
<feature type="domain" description="Pyrroline-5-carboxylate reductase catalytic N-terminal" evidence="2">
    <location>
        <begin position="2"/>
        <end position="88"/>
    </location>
</feature>
<comment type="caution">
    <text evidence="3">The sequence shown here is derived from an EMBL/GenBank/DDBJ whole genome shotgun (WGS) entry which is preliminary data.</text>
</comment>
<keyword evidence="5" id="KW-1185">Reference proteome</keyword>
<dbReference type="PANTHER" id="PTHR14239">
    <property type="entry name" value="DUDULIN-RELATED"/>
    <property type="match status" value="1"/>
</dbReference>
<dbReference type="GO" id="GO:0016491">
    <property type="term" value="F:oxidoreductase activity"/>
    <property type="evidence" value="ECO:0007669"/>
    <property type="project" value="UniProtKB-KW"/>
</dbReference>
<dbReference type="RefSeq" id="WP_120636850.1">
    <property type="nucleotide sequence ID" value="NZ_RAQU01000011.1"/>
</dbReference>
<dbReference type="OrthoDB" id="5524287at2"/>
<dbReference type="InParanoid" id="A0A3A9JLR5"/>
<organism evidence="3 6">
    <name type="scientific">Teichococcus wenyumeiae</name>
    <dbReference type="NCBI Taxonomy" id="2478470"/>
    <lineage>
        <taxon>Bacteria</taxon>
        <taxon>Pseudomonadati</taxon>
        <taxon>Pseudomonadota</taxon>
        <taxon>Alphaproteobacteria</taxon>
        <taxon>Acetobacterales</taxon>
        <taxon>Roseomonadaceae</taxon>
        <taxon>Roseomonas</taxon>
    </lineage>
</organism>
<dbReference type="InterPro" id="IPR051267">
    <property type="entry name" value="STEAP_metalloreductase"/>
</dbReference>
<evidence type="ECO:0000256" key="1">
    <source>
        <dbReference type="ARBA" id="ARBA00023002"/>
    </source>
</evidence>
<evidence type="ECO:0000313" key="4">
    <source>
        <dbReference type="EMBL" id="RMI25976.1"/>
    </source>
</evidence>
<sequence length="219" mass="23015">MRIGIIGAGHIGQATARLAIAAGHEVMLSNSRGPETLVEVAAQTGARTGTVEEAAAFGELVVVAVPLHQYRAVPAAPLAGKVVLDANNYYPDRDGRIPELDARTETTTGLLARHLPQARVVKALNAILVAHLAPSGTTLPSGHRRALPIAGNDAAAKAVVATLLGQFGFDAVDAGPISESWRFERAKPAYCIPLDREGLTRALAAAERDKDLPEGSWKR</sequence>
<reference evidence="3 6" key="1">
    <citation type="submission" date="2018-09" db="EMBL/GenBank/DDBJ databases">
        <title>Roseomonas sp. nov., isolated from feces of Tibetan antelopes in the Qinghai-Tibet plateau, China.</title>
        <authorList>
            <person name="Tian Z."/>
        </authorList>
    </citation>
    <scope>NUCLEOTIDE SEQUENCE [LARGE SCALE GENOMIC DNA]</scope>
    <source>
        <strain evidence="4 5">Z23</strain>
        <strain evidence="3 6">Z24</strain>
    </source>
</reference>
<dbReference type="Proteomes" id="UP000274097">
    <property type="component" value="Unassembled WGS sequence"/>
</dbReference>
<dbReference type="Pfam" id="PF03807">
    <property type="entry name" value="F420_oxidored"/>
    <property type="match status" value="1"/>
</dbReference>
<protein>
    <submittedName>
        <fullName evidence="3">NADP oxidoreductase</fullName>
    </submittedName>
</protein>
<evidence type="ECO:0000313" key="5">
    <source>
        <dbReference type="Proteomes" id="UP000274097"/>
    </source>
</evidence>
<proteinExistence type="predicted"/>
<evidence type="ECO:0000313" key="6">
    <source>
        <dbReference type="Proteomes" id="UP000278036"/>
    </source>
</evidence>
<evidence type="ECO:0000259" key="2">
    <source>
        <dbReference type="Pfam" id="PF03807"/>
    </source>
</evidence>
<dbReference type="AlphaFoldDB" id="A0A3A9JLR5"/>
<evidence type="ECO:0000313" key="3">
    <source>
        <dbReference type="EMBL" id="RKK05713.1"/>
    </source>
</evidence>
<dbReference type="EMBL" id="RAQU01000011">
    <property type="protein sequence ID" value="RKK05713.1"/>
    <property type="molecule type" value="Genomic_DNA"/>
</dbReference>
<dbReference type="Proteomes" id="UP000278036">
    <property type="component" value="Unassembled WGS sequence"/>
</dbReference>
<accession>A0A3A9JLR5</accession>